<dbReference type="Gene3D" id="3.90.226.10">
    <property type="entry name" value="2-enoyl-CoA Hydratase, Chain A, domain 1"/>
    <property type="match status" value="1"/>
</dbReference>
<proteinExistence type="inferred from homology"/>
<organism evidence="2">
    <name type="scientific">freshwater metagenome</name>
    <dbReference type="NCBI Taxonomy" id="449393"/>
    <lineage>
        <taxon>unclassified sequences</taxon>
        <taxon>metagenomes</taxon>
        <taxon>ecological metagenomes</taxon>
    </lineage>
</organism>
<reference evidence="2" key="1">
    <citation type="submission" date="2020-05" db="EMBL/GenBank/DDBJ databases">
        <authorList>
            <person name="Chiriac C."/>
            <person name="Salcher M."/>
            <person name="Ghai R."/>
            <person name="Kavagutti S V."/>
        </authorList>
    </citation>
    <scope>NUCLEOTIDE SEQUENCE</scope>
</reference>
<dbReference type="PANTHER" id="PTHR43802">
    <property type="entry name" value="ENOYL-COA HYDRATASE"/>
    <property type="match status" value="1"/>
</dbReference>
<gene>
    <name evidence="2" type="ORF">UFOPK2754_01433</name>
</gene>
<dbReference type="InterPro" id="IPR029045">
    <property type="entry name" value="ClpP/crotonase-like_dom_sf"/>
</dbReference>
<protein>
    <submittedName>
        <fullName evidence="2">Unannotated protein</fullName>
    </submittedName>
</protein>
<dbReference type="InterPro" id="IPR001753">
    <property type="entry name" value="Enoyl-CoA_hydra/iso"/>
</dbReference>
<evidence type="ECO:0000313" key="2">
    <source>
        <dbReference type="EMBL" id="CAB4744781.1"/>
    </source>
</evidence>
<dbReference type="Gene3D" id="1.10.12.10">
    <property type="entry name" value="Lyase 2-enoyl-coa Hydratase, Chain A, domain 2"/>
    <property type="match status" value="1"/>
</dbReference>
<dbReference type="AlphaFoldDB" id="A0A6J6TBJ5"/>
<dbReference type="PANTHER" id="PTHR43802:SF1">
    <property type="entry name" value="IP11341P-RELATED"/>
    <property type="match status" value="1"/>
</dbReference>
<dbReference type="InterPro" id="IPR014748">
    <property type="entry name" value="Enoyl-CoA_hydra_C"/>
</dbReference>
<sequence length="288" mass="31062">MNDSSDGAAYTDIIFTFDDGVAVITLNRPDNLNAFSSAMGAQLADALQKCDQDERVRAVIITGAGRAFCAGADFSAGPAVFGSQTGNTNFSSDPLPYHPWQVRKPVIAAINGHAVGLGMTIPLQCDIRIIAKTAKCGIVQNRRGVMPDAHSHWTLPRIVGHARAAEILLTGKMFTGVDAAAWGLASEALDAERVLPRALDIAHEIATHVAPVSVAVSKRLLWADPPPTRAAMHQLETDLHLVLMGRPDSREGVLAFLDKRDPEWTMTLENDWPTWLDEEPIVSPTSQS</sequence>
<evidence type="ECO:0000256" key="1">
    <source>
        <dbReference type="ARBA" id="ARBA00005254"/>
    </source>
</evidence>
<name>A0A6J6TBJ5_9ZZZZ</name>
<accession>A0A6J6TBJ5</accession>
<dbReference type="Pfam" id="PF00378">
    <property type="entry name" value="ECH_1"/>
    <property type="match status" value="1"/>
</dbReference>
<dbReference type="EMBL" id="CAEZYR010000047">
    <property type="protein sequence ID" value="CAB4744781.1"/>
    <property type="molecule type" value="Genomic_DNA"/>
</dbReference>
<dbReference type="CDD" id="cd06558">
    <property type="entry name" value="crotonase-like"/>
    <property type="match status" value="1"/>
</dbReference>
<comment type="similarity">
    <text evidence="1">Belongs to the enoyl-CoA hydratase/isomerase family.</text>
</comment>
<dbReference type="SUPFAM" id="SSF52096">
    <property type="entry name" value="ClpP/crotonase"/>
    <property type="match status" value="1"/>
</dbReference>